<feature type="transmembrane region" description="Helical" evidence="5">
    <location>
        <begin position="350"/>
        <end position="372"/>
    </location>
</feature>
<dbReference type="InterPro" id="IPR036259">
    <property type="entry name" value="MFS_trans_sf"/>
</dbReference>
<evidence type="ECO:0000313" key="7">
    <source>
        <dbReference type="EMBL" id="SMX46564.1"/>
    </source>
</evidence>
<dbReference type="PANTHER" id="PTHR23514:SF13">
    <property type="entry name" value="INNER MEMBRANE PROTEIN YBJJ"/>
    <property type="match status" value="1"/>
</dbReference>
<dbReference type="RefSeq" id="WP_097805796.1">
    <property type="nucleotide sequence ID" value="NZ_FXYH01000013.1"/>
</dbReference>
<feature type="transmembrane region" description="Helical" evidence="5">
    <location>
        <begin position="234"/>
        <end position="254"/>
    </location>
</feature>
<dbReference type="OrthoDB" id="5526080at2"/>
<feature type="transmembrane region" description="Helical" evidence="5">
    <location>
        <begin position="12"/>
        <end position="31"/>
    </location>
</feature>
<feature type="transmembrane region" description="Helical" evidence="5">
    <location>
        <begin position="131"/>
        <end position="150"/>
    </location>
</feature>
<keyword evidence="3 5" id="KW-1133">Transmembrane helix</keyword>
<dbReference type="CDD" id="cd17393">
    <property type="entry name" value="MFS_MosC_like"/>
    <property type="match status" value="1"/>
</dbReference>
<comment type="subcellular location">
    <subcellularLocation>
        <location evidence="1">Membrane</location>
        <topology evidence="1">Multi-pass membrane protein</topology>
    </subcellularLocation>
</comment>
<dbReference type="SUPFAM" id="SSF103473">
    <property type="entry name" value="MFS general substrate transporter"/>
    <property type="match status" value="1"/>
</dbReference>
<keyword evidence="8" id="KW-1185">Reference proteome</keyword>
<feature type="transmembrane region" description="Helical" evidence="5">
    <location>
        <begin position="325"/>
        <end position="344"/>
    </location>
</feature>
<sequence length="380" mass="39710">MLRDIYISRGPLAAFAAEGLFWGSFASLVPVIKSRVGLSDGEFGMVMLIAALGAVCAMWLAPKAEQMLGRWTLPVLSLCMATAFLFPGHADTGAFLALAMMAATISSGSLDVAMNARISVLEGTSGRPLMNLAHGIFSVFYALAALAGGFGREAGWTPAMIFSALSAICMLLIVQMILAPVPDPVRGDDDPEPKNLSWTLLLPAGMIVLLGFMSEQATEGWSALHLERGLGAGAAQGALGPAILGMTMAVGRLSGQVIVHYWSEAVVIRAATVLAAIGSAIAAWAPNLAVAYIGFGLLGMGVSVVAPMAFAWVGRMVSPEKKALAISRIAVLGYAGFFVGPPLMGFLAEWFGLPVSFTAISLLLLLVPLVLVPMVSRYRP</sequence>
<gene>
    <name evidence="7" type="primary">ybjJ</name>
    <name evidence="7" type="ORF">PEV8663_03329</name>
</gene>
<organism evidence="7 8">
    <name type="scientific">Pelagimonas varians</name>
    <dbReference type="NCBI Taxonomy" id="696760"/>
    <lineage>
        <taxon>Bacteria</taxon>
        <taxon>Pseudomonadati</taxon>
        <taxon>Pseudomonadota</taxon>
        <taxon>Alphaproteobacteria</taxon>
        <taxon>Rhodobacterales</taxon>
        <taxon>Roseobacteraceae</taxon>
        <taxon>Pelagimonas</taxon>
    </lineage>
</organism>
<evidence type="ECO:0000259" key="6">
    <source>
        <dbReference type="PROSITE" id="PS50850"/>
    </source>
</evidence>
<accession>A0A238KUN5</accession>
<dbReference type="PANTHER" id="PTHR23514">
    <property type="entry name" value="BYPASS OF STOP CODON PROTEIN 6"/>
    <property type="match status" value="1"/>
</dbReference>
<dbReference type="Pfam" id="PF07690">
    <property type="entry name" value="MFS_1"/>
    <property type="match status" value="1"/>
</dbReference>
<dbReference type="AlphaFoldDB" id="A0A238KUN5"/>
<dbReference type="InterPro" id="IPR011701">
    <property type="entry name" value="MFS"/>
</dbReference>
<feature type="transmembrane region" description="Helical" evidence="5">
    <location>
        <begin position="43"/>
        <end position="61"/>
    </location>
</feature>
<keyword evidence="4 5" id="KW-0472">Membrane</keyword>
<dbReference type="GO" id="GO:0016020">
    <property type="term" value="C:membrane"/>
    <property type="evidence" value="ECO:0007669"/>
    <property type="project" value="UniProtKB-SubCell"/>
</dbReference>
<evidence type="ECO:0000256" key="2">
    <source>
        <dbReference type="ARBA" id="ARBA00022692"/>
    </source>
</evidence>
<reference evidence="7 8" key="1">
    <citation type="submission" date="2017-05" db="EMBL/GenBank/DDBJ databases">
        <authorList>
            <person name="Song R."/>
            <person name="Chenine A.L."/>
            <person name="Ruprecht R.M."/>
        </authorList>
    </citation>
    <scope>NUCLEOTIDE SEQUENCE [LARGE SCALE GENOMIC DNA]</scope>
    <source>
        <strain evidence="7 8">CECT 8663</strain>
    </source>
</reference>
<name>A0A238KUN5_9RHOB</name>
<feature type="transmembrane region" description="Helical" evidence="5">
    <location>
        <begin position="195"/>
        <end position="214"/>
    </location>
</feature>
<evidence type="ECO:0000256" key="5">
    <source>
        <dbReference type="SAM" id="Phobius"/>
    </source>
</evidence>
<evidence type="ECO:0000256" key="4">
    <source>
        <dbReference type="ARBA" id="ARBA00023136"/>
    </source>
</evidence>
<evidence type="ECO:0000256" key="3">
    <source>
        <dbReference type="ARBA" id="ARBA00022989"/>
    </source>
</evidence>
<dbReference type="InterPro" id="IPR020846">
    <property type="entry name" value="MFS_dom"/>
</dbReference>
<feature type="transmembrane region" description="Helical" evidence="5">
    <location>
        <begin position="291"/>
        <end position="313"/>
    </location>
</feature>
<proteinExistence type="predicted"/>
<dbReference type="InterPro" id="IPR051788">
    <property type="entry name" value="MFS_Transporter"/>
</dbReference>
<dbReference type="Gene3D" id="1.20.1250.20">
    <property type="entry name" value="MFS general substrate transporter like domains"/>
    <property type="match status" value="2"/>
</dbReference>
<evidence type="ECO:0000313" key="8">
    <source>
        <dbReference type="Proteomes" id="UP000220836"/>
    </source>
</evidence>
<dbReference type="EMBL" id="FXYH01000013">
    <property type="protein sequence ID" value="SMX46564.1"/>
    <property type="molecule type" value="Genomic_DNA"/>
</dbReference>
<feature type="transmembrane region" description="Helical" evidence="5">
    <location>
        <begin position="68"/>
        <end position="86"/>
    </location>
</feature>
<dbReference type="GO" id="GO:0022857">
    <property type="term" value="F:transmembrane transporter activity"/>
    <property type="evidence" value="ECO:0007669"/>
    <property type="project" value="InterPro"/>
</dbReference>
<feature type="transmembrane region" description="Helical" evidence="5">
    <location>
        <begin position="156"/>
        <end position="174"/>
    </location>
</feature>
<keyword evidence="2 5" id="KW-0812">Transmembrane</keyword>
<evidence type="ECO:0000256" key="1">
    <source>
        <dbReference type="ARBA" id="ARBA00004141"/>
    </source>
</evidence>
<feature type="domain" description="Major facilitator superfamily (MFS) profile" evidence="6">
    <location>
        <begin position="200"/>
        <end position="380"/>
    </location>
</feature>
<dbReference type="Proteomes" id="UP000220836">
    <property type="component" value="Unassembled WGS sequence"/>
</dbReference>
<feature type="transmembrane region" description="Helical" evidence="5">
    <location>
        <begin position="266"/>
        <end position="285"/>
    </location>
</feature>
<dbReference type="PROSITE" id="PS50850">
    <property type="entry name" value="MFS"/>
    <property type="match status" value="1"/>
</dbReference>
<protein>
    <submittedName>
        <fullName evidence="7">Inner membrane protein YbjJ</fullName>
    </submittedName>
</protein>
<feature type="transmembrane region" description="Helical" evidence="5">
    <location>
        <begin position="92"/>
        <end position="110"/>
    </location>
</feature>